<evidence type="ECO:0000256" key="6">
    <source>
        <dbReference type="ARBA" id="ARBA00022989"/>
    </source>
</evidence>
<accession>A0A081BJC3</accession>
<evidence type="ECO:0000256" key="7">
    <source>
        <dbReference type="ARBA" id="ARBA00023010"/>
    </source>
</evidence>
<keyword evidence="2 9" id="KW-0813">Transport</keyword>
<name>A0A081BJC3_9LACO</name>
<dbReference type="PANTHER" id="PTHR33910">
    <property type="entry name" value="PROTEIN TRANSLOCASE SUBUNIT SECE"/>
    <property type="match status" value="1"/>
</dbReference>
<dbReference type="EMBL" id="BBJM01000020">
    <property type="protein sequence ID" value="GAK48141.1"/>
    <property type="molecule type" value="Genomic_DNA"/>
</dbReference>
<dbReference type="GO" id="GO:0005886">
    <property type="term" value="C:plasma membrane"/>
    <property type="evidence" value="ECO:0007669"/>
    <property type="project" value="UniProtKB-SubCell"/>
</dbReference>
<keyword evidence="11" id="KW-1185">Reference proteome</keyword>
<dbReference type="InterPro" id="IPR001901">
    <property type="entry name" value="Translocase_SecE/Sec61-g"/>
</dbReference>
<dbReference type="InterPro" id="IPR005807">
    <property type="entry name" value="SecE_bac"/>
</dbReference>
<evidence type="ECO:0000256" key="8">
    <source>
        <dbReference type="ARBA" id="ARBA00023136"/>
    </source>
</evidence>
<evidence type="ECO:0000256" key="2">
    <source>
        <dbReference type="ARBA" id="ARBA00022448"/>
    </source>
</evidence>
<dbReference type="NCBIfam" id="TIGR00964">
    <property type="entry name" value="secE_bact"/>
    <property type="match status" value="1"/>
</dbReference>
<protein>
    <recommendedName>
        <fullName evidence="9">Protein translocase subunit SecE</fullName>
    </recommendedName>
</protein>
<dbReference type="GO" id="GO:0009306">
    <property type="term" value="P:protein secretion"/>
    <property type="evidence" value="ECO:0007669"/>
    <property type="project" value="UniProtKB-UniRule"/>
</dbReference>
<evidence type="ECO:0000256" key="9">
    <source>
        <dbReference type="HAMAP-Rule" id="MF_00422"/>
    </source>
</evidence>
<keyword evidence="8 9" id="KW-0472">Membrane</keyword>
<dbReference type="GO" id="GO:0043952">
    <property type="term" value="P:protein transport by the Sec complex"/>
    <property type="evidence" value="ECO:0007669"/>
    <property type="project" value="UniProtKB-UniRule"/>
</dbReference>
<evidence type="ECO:0000313" key="11">
    <source>
        <dbReference type="Proteomes" id="UP000028700"/>
    </source>
</evidence>
<keyword evidence="6 9" id="KW-1133">Transmembrane helix</keyword>
<comment type="similarity">
    <text evidence="9">Belongs to the SecE/SEC61-gamma family.</text>
</comment>
<comment type="function">
    <text evidence="9">Essential subunit of the Sec protein translocation channel SecYEG. Clamps together the 2 halves of SecY. May contact the channel plug during translocation.</text>
</comment>
<comment type="subcellular location">
    <subcellularLocation>
        <location evidence="9">Cell membrane</location>
        <topology evidence="9">Single-pass membrane protein</topology>
    </subcellularLocation>
    <subcellularLocation>
        <location evidence="1">Membrane</location>
    </subcellularLocation>
</comment>
<evidence type="ECO:0000256" key="1">
    <source>
        <dbReference type="ARBA" id="ARBA00004370"/>
    </source>
</evidence>
<proteinExistence type="inferred from homology"/>
<evidence type="ECO:0000256" key="4">
    <source>
        <dbReference type="ARBA" id="ARBA00022692"/>
    </source>
</evidence>
<dbReference type="GO" id="GO:0006605">
    <property type="term" value="P:protein targeting"/>
    <property type="evidence" value="ECO:0007669"/>
    <property type="project" value="UniProtKB-UniRule"/>
</dbReference>
<comment type="caution">
    <text evidence="10">The sequence shown here is derived from an EMBL/GenBank/DDBJ whole genome shotgun (WGS) entry which is preliminary data.</text>
</comment>
<dbReference type="RefSeq" id="WP_034528295.1">
    <property type="nucleotide sequence ID" value="NZ_BBAZ01000019.1"/>
</dbReference>
<dbReference type="Proteomes" id="UP000028700">
    <property type="component" value="Unassembled WGS sequence"/>
</dbReference>
<keyword evidence="4 9" id="KW-0812">Transmembrane</keyword>
<dbReference type="Pfam" id="PF00584">
    <property type="entry name" value="SecE"/>
    <property type="match status" value="1"/>
</dbReference>
<keyword evidence="3 9" id="KW-1003">Cell membrane</keyword>
<dbReference type="PANTHER" id="PTHR33910:SF1">
    <property type="entry name" value="PROTEIN TRANSLOCASE SUBUNIT SECE"/>
    <property type="match status" value="1"/>
</dbReference>
<dbReference type="GO" id="GO:0065002">
    <property type="term" value="P:intracellular protein transmembrane transport"/>
    <property type="evidence" value="ECO:0007669"/>
    <property type="project" value="UniProtKB-UniRule"/>
</dbReference>
<evidence type="ECO:0000313" key="10">
    <source>
        <dbReference type="EMBL" id="GAK48141.1"/>
    </source>
</evidence>
<comment type="subunit">
    <text evidence="9">Component of the Sec protein translocase complex. Heterotrimer consisting of SecY, SecE and SecG subunits. The heterotrimers can form oligomers, although 1 heterotrimer is thought to be able to translocate proteins. Interacts with the ribosome. Interacts with SecDF, and other proteins may be involved. Interacts with SecA.</text>
</comment>
<evidence type="ECO:0000256" key="3">
    <source>
        <dbReference type="ARBA" id="ARBA00022475"/>
    </source>
</evidence>
<evidence type="ECO:0000256" key="5">
    <source>
        <dbReference type="ARBA" id="ARBA00022927"/>
    </source>
</evidence>
<dbReference type="GO" id="GO:0008320">
    <property type="term" value="F:protein transmembrane transporter activity"/>
    <property type="evidence" value="ECO:0007669"/>
    <property type="project" value="UniProtKB-UniRule"/>
</dbReference>
<reference evidence="10" key="1">
    <citation type="journal article" date="2014" name="Genome Announc.">
        <title>Draft Genome Sequence of Lactobacillus oryzae Strain SG293T.</title>
        <authorList>
            <person name="Tanizawa Y."/>
            <person name="Fujisawa T."/>
            <person name="Mochizuki T."/>
            <person name="Kaminuma E."/>
            <person name="Nakamura Y."/>
            <person name="Tohno M."/>
        </authorList>
    </citation>
    <scope>NUCLEOTIDE SEQUENCE [LARGE SCALE GENOMIC DNA]</scope>
    <source>
        <strain evidence="10">SG293</strain>
    </source>
</reference>
<gene>
    <name evidence="9 10" type="primary">secE</name>
    <name evidence="10" type="ORF">LOSG293_200060</name>
</gene>
<dbReference type="InterPro" id="IPR038379">
    <property type="entry name" value="SecE_sf"/>
</dbReference>
<organism evidence="10 11">
    <name type="scientific">Secundilactobacillus oryzae JCM 18671</name>
    <dbReference type="NCBI Taxonomy" id="1291743"/>
    <lineage>
        <taxon>Bacteria</taxon>
        <taxon>Bacillati</taxon>
        <taxon>Bacillota</taxon>
        <taxon>Bacilli</taxon>
        <taxon>Lactobacillales</taxon>
        <taxon>Lactobacillaceae</taxon>
        <taxon>Secundilactobacillus</taxon>
    </lineage>
</organism>
<dbReference type="OrthoDB" id="9813233at2"/>
<dbReference type="STRING" id="1291743.LOSG293_200060"/>
<dbReference type="eggNOG" id="COG0690">
    <property type="taxonomic scope" value="Bacteria"/>
</dbReference>
<dbReference type="HAMAP" id="MF_00422">
    <property type="entry name" value="SecE"/>
    <property type="match status" value="1"/>
</dbReference>
<dbReference type="AlphaFoldDB" id="A0A081BJC3"/>
<keyword evidence="7 9" id="KW-0811">Translocation</keyword>
<dbReference type="Gene3D" id="1.20.5.1030">
    <property type="entry name" value="Preprotein translocase secy subunit"/>
    <property type="match status" value="1"/>
</dbReference>
<feature type="transmembrane region" description="Helical" evidence="9">
    <location>
        <begin position="31"/>
        <end position="50"/>
    </location>
</feature>
<keyword evidence="5 9" id="KW-0653">Protein transport</keyword>
<sequence length="58" mass="6599">MRFFRFLGSVVQEMKNVSWPNAKQTRRDTSAVVTTSVLFAIFFAIVDYLVQAGIQLLS</sequence>